<dbReference type="EMBL" id="KN847477">
    <property type="protein sequence ID" value="KIX05620.1"/>
    <property type="molecule type" value="Genomic_DNA"/>
</dbReference>
<dbReference type="InterPro" id="IPR032710">
    <property type="entry name" value="NTF2-like_dom_sf"/>
</dbReference>
<dbReference type="GeneID" id="25291663"/>
<accession>A0A0D2J925</accession>
<dbReference type="RefSeq" id="XP_013272756.1">
    <property type="nucleotide sequence ID" value="XM_013417302.1"/>
</dbReference>
<dbReference type="VEuPathDB" id="FungiDB:Z518_03592"/>
<dbReference type="SUPFAM" id="SSF54427">
    <property type="entry name" value="NTF2-like"/>
    <property type="match status" value="1"/>
</dbReference>
<dbReference type="AlphaFoldDB" id="A0A0D2J925"/>
<protein>
    <recommendedName>
        <fullName evidence="2">SnoaL-like domain-containing protein</fullName>
    </recommendedName>
</protein>
<organism evidence="3 4">
    <name type="scientific">Rhinocladiella mackenziei CBS 650.93</name>
    <dbReference type="NCBI Taxonomy" id="1442369"/>
    <lineage>
        <taxon>Eukaryota</taxon>
        <taxon>Fungi</taxon>
        <taxon>Dikarya</taxon>
        <taxon>Ascomycota</taxon>
        <taxon>Pezizomycotina</taxon>
        <taxon>Eurotiomycetes</taxon>
        <taxon>Chaetothyriomycetidae</taxon>
        <taxon>Chaetothyriales</taxon>
        <taxon>Herpotrichiellaceae</taxon>
        <taxon>Rhinocladiella</taxon>
    </lineage>
</organism>
<feature type="domain" description="SnoaL-like" evidence="2">
    <location>
        <begin position="9"/>
        <end position="118"/>
    </location>
</feature>
<dbReference type="Proteomes" id="UP000053617">
    <property type="component" value="Unassembled WGS sequence"/>
</dbReference>
<name>A0A0D2J925_9EURO</name>
<reference evidence="3 4" key="1">
    <citation type="submission" date="2015-01" db="EMBL/GenBank/DDBJ databases">
        <title>The Genome Sequence of Rhinocladiella mackenzie CBS 650.93.</title>
        <authorList>
            <consortium name="The Broad Institute Genomics Platform"/>
            <person name="Cuomo C."/>
            <person name="de Hoog S."/>
            <person name="Gorbushina A."/>
            <person name="Stielow B."/>
            <person name="Teixiera M."/>
            <person name="Abouelleil A."/>
            <person name="Chapman S.B."/>
            <person name="Priest M."/>
            <person name="Young S.K."/>
            <person name="Wortman J."/>
            <person name="Nusbaum C."/>
            <person name="Birren B."/>
        </authorList>
    </citation>
    <scope>NUCLEOTIDE SEQUENCE [LARGE SCALE GENOMIC DNA]</scope>
    <source>
        <strain evidence="3 4">CBS 650.93</strain>
    </source>
</reference>
<evidence type="ECO:0000256" key="1">
    <source>
        <dbReference type="SAM" id="MobiDB-lite"/>
    </source>
</evidence>
<proteinExistence type="predicted"/>
<sequence length="161" mass="18879">MVSKRRALIEKWFEGFTPYTRDSVPRYWAPECRLELPRSPEFIPSWDQDTLRAFEAQWEDIAKGATFDVHDYIEDDQNNKAAILYTCTFTFYPELEISDYKGTYVMIFHFNETQDAIVRFMEVADYANTPNILRKIEEGRKKKGLAPLSDPSAEVKAQTFQ</sequence>
<evidence type="ECO:0000313" key="4">
    <source>
        <dbReference type="Proteomes" id="UP000053617"/>
    </source>
</evidence>
<dbReference type="HOGENOM" id="CLU_1644659_0_0_1"/>
<evidence type="ECO:0000313" key="3">
    <source>
        <dbReference type="EMBL" id="KIX05620.1"/>
    </source>
</evidence>
<keyword evidence="4" id="KW-1185">Reference proteome</keyword>
<dbReference type="InterPro" id="IPR037401">
    <property type="entry name" value="SnoaL-like"/>
</dbReference>
<evidence type="ECO:0000259" key="2">
    <source>
        <dbReference type="Pfam" id="PF12680"/>
    </source>
</evidence>
<feature type="region of interest" description="Disordered" evidence="1">
    <location>
        <begin position="142"/>
        <end position="161"/>
    </location>
</feature>
<dbReference type="Pfam" id="PF12680">
    <property type="entry name" value="SnoaL_2"/>
    <property type="match status" value="1"/>
</dbReference>
<dbReference type="Gene3D" id="3.10.450.50">
    <property type="match status" value="1"/>
</dbReference>
<dbReference type="OrthoDB" id="3758478at2759"/>
<gene>
    <name evidence="3" type="ORF">Z518_03592</name>
</gene>